<protein>
    <submittedName>
        <fullName evidence="3">Stage II sporulation protein E</fullName>
    </submittedName>
</protein>
<dbReference type="RefSeq" id="WP_149112091.1">
    <property type="nucleotide sequence ID" value="NZ_CP042425.1"/>
</dbReference>
<name>A0A5C1AFA7_9BACT</name>
<dbReference type="PANTHER" id="PTHR43156:SF2">
    <property type="entry name" value="STAGE II SPORULATION PROTEIN E"/>
    <property type="match status" value="1"/>
</dbReference>
<dbReference type="Pfam" id="PF07228">
    <property type="entry name" value="SpoIIE"/>
    <property type="match status" value="1"/>
</dbReference>
<dbReference type="GO" id="GO:0016791">
    <property type="term" value="F:phosphatase activity"/>
    <property type="evidence" value="ECO:0007669"/>
    <property type="project" value="TreeGrafter"/>
</dbReference>
<dbReference type="InterPro" id="IPR029016">
    <property type="entry name" value="GAF-like_dom_sf"/>
</dbReference>
<keyword evidence="4" id="KW-1185">Reference proteome</keyword>
<dbReference type="InterPro" id="IPR052016">
    <property type="entry name" value="Bact_Sigma-Reg"/>
</dbReference>
<dbReference type="PANTHER" id="PTHR43156">
    <property type="entry name" value="STAGE II SPORULATION PROTEIN E-RELATED"/>
    <property type="match status" value="1"/>
</dbReference>
<feature type="domain" description="PPM-type phosphatase" evidence="2">
    <location>
        <begin position="210"/>
        <end position="429"/>
    </location>
</feature>
<evidence type="ECO:0000313" key="3">
    <source>
        <dbReference type="EMBL" id="QEL17490.1"/>
    </source>
</evidence>
<dbReference type="Proteomes" id="UP000324974">
    <property type="component" value="Chromosome"/>
</dbReference>
<keyword evidence="1" id="KW-0378">Hydrolase</keyword>
<evidence type="ECO:0000259" key="2">
    <source>
        <dbReference type="SMART" id="SM00331"/>
    </source>
</evidence>
<dbReference type="SMART" id="SM00331">
    <property type="entry name" value="PP2C_SIG"/>
    <property type="match status" value="1"/>
</dbReference>
<dbReference type="AlphaFoldDB" id="A0A5C1AFA7"/>
<dbReference type="InterPro" id="IPR036457">
    <property type="entry name" value="PPM-type-like_dom_sf"/>
</dbReference>
<dbReference type="Gene3D" id="3.30.450.40">
    <property type="match status" value="1"/>
</dbReference>
<dbReference type="SUPFAM" id="SSF55781">
    <property type="entry name" value="GAF domain-like"/>
    <property type="match status" value="1"/>
</dbReference>
<gene>
    <name evidence="3" type="ORF">PX52LOC_04479</name>
</gene>
<dbReference type="Gene3D" id="3.60.40.10">
    <property type="entry name" value="PPM-type phosphatase domain"/>
    <property type="match status" value="1"/>
</dbReference>
<dbReference type="SUPFAM" id="SSF81606">
    <property type="entry name" value="PP2C-like"/>
    <property type="match status" value="1"/>
</dbReference>
<dbReference type="EMBL" id="CP042425">
    <property type="protein sequence ID" value="QEL17490.1"/>
    <property type="molecule type" value="Genomic_DNA"/>
</dbReference>
<proteinExistence type="predicted"/>
<dbReference type="KEGG" id="lrs:PX52LOC_04479"/>
<evidence type="ECO:0000313" key="4">
    <source>
        <dbReference type="Proteomes" id="UP000324974"/>
    </source>
</evidence>
<reference evidence="4" key="1">
    <citation type="submission" date="2019-08" db="EMBL/GenBank/DDBJ databases">
        <title>Limnoglobus roseus gen. nov., sp. nov., a novel freshwater planctomycete with a giant genome from the family Gemmataceae.</title>
        <authorList>
            <person name="Kulichevskaya I.S."/>
            <person name="Naumoff D.G."/>
            <person name="Miroshnikov K."/>
            <person name="Ivanova A."/>
            <person name="Philippov D.A."/>
            <person name="Hakobyan A."/>
            <person name="Rijpstra I.C."/>
            <person name="Sinninghe Damste J.S."/>
            <person name="Liesack W."/>
            <person name="Dedysh S.N."/>
        </authorList>
    </citation>
    <scope>NUCLEOTIDE SEQUENCE [LARGE SCALE GENOMIC DNA]</scope>
    <source>
        <strain evidence="4">PX52</strain>
    </source>
</reference>
<evidence type="ECO:0000256" key="1">
    <source>
        <dbReference type="ARBA" id="ARBA00022801"/>
    </source>
</evidence>
<accession>A0A5C1AFA7</accession>
<dbReference type="OrthoDB" id="247273at2"/>
<dbReference type="InterPro" id="IPR001932">
    <property type="entry name" value="PPM-type_phosphatase-like_dom"/>
</dbReference>
<sequence>MASEHGGAVDGGWEARLAHVVDLMREMSRQTDPQEMVRAYGERVQHLTRIDRRISLSRRDLAAPCYRVTRSTTWPGAVNPWTDKDRLPLLEGGLVADLIYGNEPRVVDDLAVPADDPAAEYLAGHRSLLAVPLFDQGVALNMVLFLRTEPAAFAREELPELVWMSNLFGRATNTLVLSDQLRQANQALDRELKAVGEVQRSLLPAALPKIPTLDVAAYYRPSARAGGDYYDFFPLPGGRWGIFIADVSGHGSPAAVLMAVTHCIAHTNPGPAQPPGRVLDYLNQHLVTLYTGGSGKFITAFYGVYDPRGRRLTYASAGHNPPRLKRCADGRLIPLDAAGGLPLGITGEETYDEAVQQLQPGDQVLFYTDGITEAANRTGELFGTDRLDRVMGNCALQAAGLLEEVLRAVEAFADGHPADDDRTMIVARVS</sequence>
<organism evidence="3 4">
    <name type="scientific">Limnoglobus roseus</name>
    <dbReference type="NCBI Taxonomy" id="2598579"/>
    <lineage>
        <taxon>Bacteria</taxon>
        <taxon>Pseudomonadati</taxon>
        <taxon>Planctomycetota</taxon>
        <taxon>Planctomycetia</taxon>
        <taxon>Gemmatales</taxon>
        <taxon>Gemmataceae</taxon>
        <taxon>Limnoglobus</taxon>
    </lineage>
</organism>